<evidence type="ECO:0000313" key="1">
    <source>
        <dbReference type="EMBL" id="MPN06438.1"/>
    </source>
</evidence>
<sequence>MLVCQVILTTPDGSAIGKKSFKPECIVIQGECSSLDFQCIPIDFTIRTSFLPKFHLIQNRTISIIIRRSGYHIVFAPLRIHMIFRQKLIAVRRSPGSPRRGGVFEIDRLPRDSAMDRPQFPKGFHRLIRNIRGRKMLSGSSISACIISFPCGIRDDFEIAIRTPTRWIRIFVYQPLAR</sequence>
<dbReference type="AlphaFoldDB" id="A0A645EWL3"/>
<name>A0A645EWL3_9ZZZZ</name>
<protein>
    <submittedName>
        <fullName evidence="1">Uncharacterized protein</fullName>
    </submittedName>
</protein>
<gene>
    <name evidence="1" type="ORF">SDC9_153694</name>
</gene>
<organism evidence="1">
    <name type="scientific">bioreactor metagenome</name>
    <dbReference type="NCBI Taxonomy" id="1076179"/>
    <lineage>
        <taxon>unclassified sequences</taxon>
        <taxon>metagenomes</taxon>
        <taxon>ecological metagenomes</taxon>
    </lineage>
</organism>
<comment type="caution">
    <text evidence="1">The sequence shown here is derived from an EMBL/GenBank/DDBJ whole genome shotgun (WGS) entry which is preliminary data.</text>
</comment>
<dbReference type="EMBL" id="VSSQ01052340">
    <property type="protein sequence ID" value="MPN06438.1"/>
    <property type="molecule type" value="Genomic_DNA"/>
</dbReference>
<reference evidence="1" key="1">
    <citation type="submission" date="2019-08" db="EMBL/GenBank/DDBJ databases">
        <authorList>
            <person name="Kucharzyk K."/>
            <person name="Murdoch R.W."/>
            <person name="Higgins S."/>
            <person name="Loffler F."/>
        </authorList>
    </citation>
    <scope>NUCLEOTIDE SEQUENCE</scope>
</reference>
<proteinExistence type="predicted"/>
<accession>A0A645EWL3</accession>